<comment type="similarity">
    <text evidence="7">Belongs to the RnpA family.</text>
</comment>
<dbReference type="GO" id="GO:0001682">
    <property type="term" value="P:tRNA 5'-leader removal"/>
    <property type="evidence" value="ECO:0007669"/>
    <property type="project" value="UniProtKB-UniRule"/>
</dbReference>
<evidence type="ECO:0000256" key="8">
    <source>
        <dbReference type="NCBIfam" id="TIGR00188"/>
    </source>
</evidence>
<reference evidence="10 11" key="1">
    <citation type="journal article" date="2014" name="Int. J. Syst. Evol. Microbiol.">
        <title>Complete genome sequence of Corynebacterium casei LMG S-19264T (=DSM 44701T), isolated from a smear-ripened cheese.</title>
        <authorList>
            <consortium name="US DOE Joint Genome Institute (JGI-PGF)"/>
            <person name="Walter F."/>
            <person name="Albersmeier A."/>
            <person name="Kalinowski J."/>
            <person name="Ruckert C."/>
        </authorList>
    </citation>
    <scope>NUCLEOTIDE SEQUENCE [LARGE SCALE GENOMIC DNA]</scope>
    <source>
        <strain evidence="10 11">CGMCC 1.16330</strain>
    </source>
</reference>
<proteinExistence type="inferred from homology"/>
<dbReference type="GO" id="GO:0042781">
    <property type="term" value="F:3'-tRNA processing endoribonuclease activity"/>
    <property type="evidence" value="ECO:0007669"/>
    <property type="project" value="TreeGrafter"/>
</dbReference>
<name>A0A8J2ZEL3_9PROT</name>
<evidence type="ECO:0000313" key="10">
    <source>
        <dbReference type="EMBL" id="GGG46855.1"/>
    </source>
</evidence>
<dbReference type="SUPFAM" id="SSF54211">
    <property type="entry name" value="Ribosomal protein S5 domain 2-like"/>
    <property type="match status" value="1"/>
</dbReference>
<dbReference type="AlphaFoldDB" id="A0A8J2ZEL3"/>
<feature type="compositionally biased region" description="Low complexity" evidence="9">
    <location>
        <begin position="155"/>
        <end position="167"/>
    </location>
</feature>
<dbReference type="NCBIfam" id="TIGR00188">
    <property type="entry name" value="rnpA"/>
    <property type="match status" value="1"/>
</dbReference>
<dbReference type="EMBL" id="BMKS01000015">
    <property type="protein sequence ID" value="GGG46855.1"/>
    <property type="molecule type" value="Genomic_DNA"/>
</dbReference>
<dbReference type="PANTHER" id="PTHR33992:SF1">
    <property type="entry name" value="RIBONUCLEASE P PROTEIN COMPONENT"/>
    <property type="match status" value="1"/>
</dbReference>
<dbReference type="Pfam" id="PF00825">
    <property type="entry name" value="Ribonuclease_P"/>
    <property type="match status" value="1"/>
</dbReference>
<accession>A0A8J2ZEL3</accession>
<evidence type="ECO:0000256" key="3">
    <source>
        <dbReference type="ARBA" id="ARBA00022722"/>
    </source>
</evidence>
<sequence length="173" mass="18052">MSEPSPPTSPRAAPALAPARLKRRGEFLRVAARGRRVARPGLVLQAMPAAAPAGSGAPPPRLGFTVTRKVGGAVLRNRVRRRLKEAARLTFREHPEAARGWDLVLIGREGTARRGFQDLRADLEGALRQLGAWSGAPPRPAAAPSDHPASPPPAGGARPAARAAPAVPEAPAP</sequence>
<evidence type="ECO:0000313" key="11">
    <source>
        <dbReference type="Proteomes" id="UP000597507"/>
    </source>
</evidence>
<keyword evidence="11" id="KW-1185">Reference proteome</keyword>
<comment type="subunit">
    <text evidence="7">Consists of a catalytic RNA component (M1 or rnpB) and a protein subunit.</text>
</comment>
<dbReference type="GO" id="GO:0004526">
    <property type="term" value="F:ribonuclease P activity"/>
    <property type="evidence" value="ECO:0007669"/>
    <property type="project" value="UniProtKB-UniRule"/>
</dbReference>
<dbReference type="PROSITE" id="PS00648">
    <property type="entry name" value="RIBONUCLEASE_P"/>
    <property type="match status" value="1"/>
</dbReference>
<evidence type="ECO:0000256" key="9">
    <source>
        <dbReference type="SAM" id="MobiDB-lite"/>
    </source>
</evidence>
<evidence type="ECO:0000256" key="5">
    <source>
        <dbReference type="ARBA" id="ARBA00022801"/>
    </source>
</evidence>
<feature type="compositionally biased region" description="Low complexity" evidence="9">
    <location>
        <begin position="132"/>
        <end position="148"/>
    </location>
</feature>
<comment type="catalytic activity">
    <reaction evidence="7">
        <text>Endonucleolytic cleavage of RNA, removing 5'-extranucleotides from tRNA precursor.</text>
        <dbReference type="EC" id="3.1.26.5"/>
    </reaction>
</comment>
<evidence type="ECO:0000256" key="6">
    <source>
        <dbReference type="ARBA" id="ARBA00022884"/>
    </source>
</evidence>
<keyword evidence="3 7" id="KW-0540">Nuclease</keyword>
<keyword evidence="2 7" id="KW-0819">tRNA processing</keyword>
<dbReference type="Proteomes" id="UP000597507">
    <property type="component" value="Unassembled WGS sequence"/>
</dbReference>
<protein>
    <recommendedName>
        <fullName evidence="7 8">Ribonuclease P protein component</fullName>
        <shortName evidence="7">RNase P protein</shortName>
        <shortName evidence="7">RNaseP protein</shortName>
        <ecNumber evidence="7 8">3.1.26.5</ecNumber>
    </recommendedName>
    <alternativeName>
        <fullName evidence="7">Protein C5</fullName>
    </alternativeName>
</protein>
<evidence type="ECO:0000256" key="7">
    <source>
        <dbReference type="HAMAP-Rule" id="MF_00227"/>
    </source>
</evidence>
<keyword evidence="6 7" id="KW-0694">RNA-binding</keyword>
<evidence type="ECO:0000256" key="2">
    <source>
        <dbReference type="ARBA" id="ARBA00022694"/>
    </source>
</evidence>
<comment type="function">
    <text evidence="1 7">RNaseP catalyzes the removal of the 5'-leader sequence from pre-tRNA to produce the mature 5'-terminus. It can also cleave other RNA substrates such as 4.5S RNA. The protein component plays an auxiliary but essential role in vivo by binding to the 5'-leader sequence and broadening the substrate specificity of the ribozyme.</text>
</comment>
<dbReference type="PANTHER" id="PTHR33992">
    <property type="entry name" value="RIBONUCLEASE P PROTEIN COMPONENT"/>
    <property type="match status" value="1"/>
</dbReference>
<feature type="region of interest" description="Disordered" evidence="9">
    <location>
        <begin position="130"/>
        <end position="173"/>
    </location>
</feature>
<dbReference type="HAMAP" id="MF_00227">
    <property type="entry name" value="RNase_P"/>
    <property type="match status" value="1"/>
</dbReference>
<dbReference type="EC" id="3.1.26.5" evidence="7 8"/>
<dbReference type="InterPro" id="IPR014721">
    <property type="entry name" value="Ribsml_uS5_D2-typ_fold_subgr"/>
</dbReference>
<comment type="caution">
    <text evidence="10">The sequence shown here is derived from an EMBL/GenBank/DDBJ whole genome shotgun (WGS) entry which is preliminary data.</text>
</comment>
<dbReference type="InterPro" id="IPR000100">
    <property type="entry name" value="RNase_P"/>
</dbReference>
<dbReference type="GO" id="GO:0000049">
    <property type="term" value="F:tRNA binding"/>
    <property type="evidence" value="ECO:0007669"/>
    <property type="project" value="UniProtKB-UniRule"/>
</dbReference>
<evidence type="ECO:0000256" key="4">
    <source>
        <dbReference type="ARBA" id="ARBA00022759"/>
    </source>
</evidence>
<keyword evidence="4 7" id="KW-0255">Endonuclease</keyword>
<evidence type="ECO:0000256" key="1">
    <source>
        <dbReference type="ARBA" id="ARBA00002663"/>
    </source>
</evidence>
<dbReference type="InterPro" id="IPR020568">
    <property type="entry name" value="Ribosomal_Su5_D2-typ_SF"/>
</dbReference>
<gene>
    <name evidence="7" type="primary">rnpA</name>
    <name evidence="10" type="ORF">GCM10010964_37740</name>
</gene>
<keyword evidence="5 7" id="KW-0378">Hydrolase</keyword>
<dbReference type="GO" id="GO:0030677">
    <property type="term" value="C:ribonuclease P complex"/>
    <property type="evidence" value="ECO:0007669"/>
    <property type="project" value="TreeGrafter"/>
</dbReference>
<organism evidence="10 11">
    <name type="scientific">Caldovatus sediminis</name>
    <dbReference type="NCBI Taxonomy" id="2041189"/>
    <lineage>
        <taxon>Bacteria</taxon>
        <taxon>Pseudomonadati</taxon>
        <taxon>Pseudomonadota</taxon>
        <taxon>Alphaproteobacteria</taxon>
        <taxon>Acetobacterales</taxon>
        <taxon>Roseomonadaceae</taxon>
        <taxon>Caldovatus</taxon>
    </lineage>
</organism>
<dbReference type="InterPro" id="IPR020539">
    <property type="entry name" value="RNase_P_CS"/>
</dbReference>
<dbReference type="Gene3D" id="3.30.230.10">
    <property type="match status" value="1"/>
</dbReference>